<dbReference type="Proteomes" id="UP001558713">
    <property type="component" value="Unassembled WGS sequence"/>
</dbReference>
<reference evidence="1 2" key="1">
    <citation type="submission" date="2024-04" db="EMBL/GenBank/DDBJ databases">
        <title>Genome assembly C_amara_ONT_v2.</title>
        <authorList>
            <person name="Yant L."/>
            <person name="Moore C."/>
            <person name="Slenker M."/>
        </authorList>
    </citation>
    <scope>NUCLEOTIDE SEQUENCE [LARGE SCALE GENOMIC DNA]</scope>
    <source>
        <tissue evidence="1">Leaf</tissue>
    </source>
</reference>
<protein>
    <recommendedName>
        <fullName evidence="3">Transposase</fullName>
    </recommendedName>
</protein>
<sequence length="132" mass="15422">MARLRKWALERKFEFKTIWSNKTRVILGCVDDKFSWRLRALVVPHSEFFVVRKLVDKHTCDTTHRNPNHMQATATTLASLICSGYHEKNDGLKSKQIIDLVRLNHGVQIKYMKAWRTKEIVESLVRGTPEDS</sequence>
<evidence type="ECO:0008006" key="3">
    <source>
        <dbReference type="Google" id="ProtNLM"/>
    </source>
</evidence>
<name>A0ABD0Z2P2_CARAN</name>
<evidence type="ECO:0000313" key="2">
    <source>
        <dbReference type="Proteomes" id="UP001558713"/>
    </source>
</evidence>
<dbReference type="EMBL" id="JBANAX010000908">
    <property type="protein sequence ID" value="KAL1188990.1"/>
    <property type="molecule type" value="Genomic_DNA"/>
</dbReference>
<proteinExistence type="predicted"/>
<keyword evidence="2" id="KW-1185">Reference proteome</keyword>
<dbReference type="AlphaFoldDB" id="A0ABD0Z2P2"/>
<organism evidence="1 2">
    <name type="scientific">Cardamine amara subsp. amara</name>
    <dbReference type="NCBI Taxonomy" id="228776"/>
    <lineage>
        <taxon>Eukaryota</taxon>
        <taxon>Viridiplantae</taxon>
        <taxon>Streptophyta</taxon>
        <taxon>Embryophyta</taxon>
        <taxon>Tracheophyta</taxon>
        <taxon>Spermatophyta</taxon>
        <taxon>Magnoliopsida</taxon>
        <taxon>eudicotyledons</taxon>
        <taxon>Gunneridae</taxon>
        <taxon>Pentapetalae</taxon>
        <taxon>rosids</taxon>
        <taxon>malvids</taxon>
        <taxon>Brassicales</taxon>
        <taxon>Brassicaceae</taxon>
        <taxon>Cardamineae</taxon>
        <taxon>Cardamine</taxon>
    </lineage>
</organism>
<evidence type="ECO:0000313" key="1">
    <source>
        <dbReference type="EMBL" id="KAL1188990.1"/>
    </source>
</evidence>
<gene>
    <name evidence="1" type="ORF">V5N11_014459</name>
</gene>
<comment type="caution">
    <text evidence="1">The sequence shown here is derived from an EMBL/GenBank/DDBJ whole genome shotgun (WGS) entry which is preliminary data.</text>
</comment>
<accession>A0ABD0Z2P2</accession>